<reference evidence="2" key="8">
    <citation type="journal article" date="2005" name="Science">
        <title>Antisense Transcription in the Mammalian Transcriptome.</title>
        <authorList>
            <consortium name="RIKEN Genome Exploration Research Group and Genome Science Group (Genome Network Project Core Group) and the FANTOM Consortium"/>
        </authorList>
    </citation>
    <scope>NUCLEOTIDE SEQUENCE</scope>
    <source>
        <strain evidence="2">C57BL/6J</strain>
        <tissue evidence="2">Testis</tissue>
    </source>
</reference>
<gene>
    <name evidence="3" type="primary">4933429H19Rik</name>
</gene>
<reference evidence="2" key="7">
    <citation type="journal article" date="2005" name="Science">
        <title>The Transcriptional Landscape of the Mammalian Genome.</title>
        <authorList>
            <consortium name="The FANTOM Consortium"/>
            <consortium name="Riken Genome Exploration Research Group and Genome Science Group (Genome Network Project Core Group)"/>
        </authorList>
    </citation>
    <scope>NUCLEOTIDE SEQUENCE</scope>
    <source>
        <strain evidence="2">C57BL/6J</strain>
        <tissue evidence="2">Testis</tissue>
    </source>
</reference>
<accession>Q9CUB5</accession>
<organism evidence="2">
    <name type="scientific">Mus musculus</name>
    <name type="common">Mouse</name>
    <dbReference type="NCBI Taxonomy" id="10090"/>
    <lineage>
        <taxon>Eukaryota</taxon>
        <taxon>Metazoa</taxon>
        <taxon>Chordata</taxon>
        <taxon>Craniata</taxon>
        <taxon>Vertebrata</taxon>
        <taxon>Euteleostomi</taxon>
        <taxon>Mammalia</taxon>
        <taxon>Eutheria</taxon>
        <taxon>Euarchontoglires</taxon>
        <taxon>Glires</taxon>
        <taxon>Rodentia</taxon>
        <taxon>Myomorpha</taxon>
        <taxon>Muroidea</taxon>
        <taxon>Muridae</taxon>
        <taxon>Murinae</taxon>
        <taxon>Mus</taxon>
        <taxon>Mus</taxon>
    </lineage>
</organism>
<name>Q9CUB5_MOUSE</name>
<sequence>EAQRALGRARANTVPPRDHPGAATPRRRPPGVRPLGTSPPVPPRPSAPEPVPGPTAPPSYLDSLIVSPAFRHVGRSARFLLTWSESGRGRLRSRESAAARGPLCNPPRALGWGRPPWSSRRPCGGGRRGLLLLLVPEAGAT</sequence>
<protein>
    <submittedName>
        <fullName evidence="2">Uncharacterized protein</fullName>
    </submittedName>
</protein>
<proteinExistence type="evidence at transcript level"/>
<evidence type="ECO:0000313" key="3">
    <source>
        <dbReference type="MGI" id="MGI:1918530"/>
    </source>
</evidence>
<dbReference type="AlphaFoldDB" id="Q9CUB5"/>
<feature type="region of interest" description="Disordered" evidence="1">
    <location>
        <begin position="1"/>
        <end position="57"/>
    </location>
</feature>
<reference evidence="2" key="6">
    <citation type="journal article" date="2002" name="Nature">
        <title>Analysis of the mouse transcriptome based on functional annotation of 60,770 full-length cDNAs.</title>
        <authorList>
            <consortium name="The FANTOM Consortium and the RIKEN Genome Exploration Research Group Phase I and II Team"/>
        </authorList>
    </citation>
    <scope>NUCLEOTIDE SEQUENCE</scope>
    <source>
        <strain evidence="2">C57BL/6J</strain>
        <tissue evidence="2">Testis</tissue>
    </source>
</reference>
<dbReference type="AGR" id="MGI:1918530"/>
<reference evidence="2" key="2">
    <citation type="journal article" date="2000" name="Genome Res.">
        <title>Normalization and subtraction of cap-trapper-selected cDNAs to prepare full-length cDNA libraries for rapid discovery of new genes.</title>
        <authorList>
            <person name="Carninci P."/>
            <person name="Shibata Y."/>
            <person name="Hayatsu N."/>
            <person name="Sugahara Y."/>
            <person name="Shibata K."/>
            <person name="Itoh M."/>
            <person name="Konno H."/>
            <person name="Okazaki Y."/>
            <person name="Muramatsu M."/>
            <person name="Hayashizaki Y."/>
        </authorList>
    </citation>
    <scope>NUCLEOTIDE SEQUENCE</scope>
    <source>
        <strain evidence="2">C57BL/6J</strain>
        <tissue evidence="2">Testis</tissue>
    </source>
</reference>
<reference evidence="2" key="5">
    <citation type="journal article" date="2001" name="Nature">
        <title>Functional annotation of a full-length mouse cDNA collection.</title>
        <authorList>
            <consortium name="The RIKEN Genome Exploration Research Group Phase II Team and the FANTOM Consortium"/>
        </authorList>
    </citation>
    <scope>NUCLEOTIDE SEQUENCE</scope>
    <source>
        <strain evidence="2">C57BL/6J</strain>
        <tissue evidence="2">Testis</tissue>
    </source>
</reference>
<feature type="compositionally biased region" description="Pro residues" evidence="1">
    <location>
        <begin position="37"/>
        <end position="57"/>
    </location>
</feature>
<evidence type="ECO:0000256" key="1">
    <source>
        <dbReference type="SAM" id="MobiDB-lite"/>
    </source>
</evidence>
<feature type="non-terminal residue" evidence="2">
    <location>
        <position position="1"/>
    </location>
</feature>
<reference evidence="2" key="4">
    <citation type="submission" date="2000-07" db="EMBL/GenBank/DDBJ databases">
        <authorList>
            <person name="Adachi J."/>
            <person name="Aizawa K."/>
            <person name="Akahira S."/>
            <person name="Akimura T."/>
            <person name="Arai A."/>
            <person name="Aono H."/>
            <person name="Arakawa T."/>
            <person name="Bono H."/>
            <person name="Carninci P."/>
            <person name="Fukuda S."/>
            <person name="Fukunishi Y."/>
            <person name="Furuno M."/>
            <person name="Hanagaki T."/>
            <person name="Hara A."/>
            <person name="Hayatsu N."/>
            <person name="Hiramoto K."/>
            <person name="Hiraoka T."/>
            <person name="Hori F."/>
            <person name="Imotani K."/>
            <person name="Ishii Y."/>
            <person name="Itoh M."/>
            <person name="Izawa M."/>
            <person name="Kasukawa T."/>
            <person name="Kato H."/>
            <person name="Kawai J."/>
            <person name="Kojima Y."/>
            <person name="Konno H."/>
            <person name="Kouda M."/>
            <person name="Koya S."/>
            <person name="Kurihara C."/>
            <person name="Matsuyama T."/>
            <person name="Miyazaki A."/>
            <person name="Nishi K."/>
            <person name="Nomura K."/>
            <person name="Numazaki R."/>
            <person name="Ohno M."/>
            <person name="Okazaki Y."/>
            <person name="Okido T."/>
            <person name="Owa C."/>
            <person name="Saito H."/>
            <person name="Saito R."/>
            <person name="Sakai C."/>
            <person name="Sakai K."/>
            <person name="Sano H."/>
            <person name="Sasaki D."/>
            <person name="Shibata K."/>
            <person name="Shibata Y."/>
            <person name="Shinagawa A."/>
            <person name="Shiraki T."/>
            <person name="Sogabe Y."/>
            <person name="Suzuki H."/>
            <person name="Tagami M."/>
            <person name="Tagawa A."/>
            <person name="Takahashi F."/>
            <person name="Tanaka T."/>
            <person name="Tejima Y."/>
            <person name="Toya T."/>
            <person name="Yamamura T."/>
            <person name="Yasunishi A."/>
            <person name="Yoshida K."/>
            <person name="Yoshino M."/>
            <person name="Muramatsu M."/>
            <person name="Hayashizaki Y."/>
        </authorList>
    </citation>
    <scope>NUCLEOTIDE SEQUENCE</scope>
    <source>
        <strain evidence="2">C57BL/6J</strain>
        <tissue evidence="2">Testis</tissue>
    </source>
</reference>
<reference evidence="2" key="3">
    <citation type="journal article" date="2000" name="Genome Res.">
        <title>RIKEN integrated sequence analysis (RISA) system--384-format sequencing pipeline with 384 multicapillary sequencer.</title>
        <authorList>
            <person name="Shibata K."/>
            <person name="Itoh M."/>
            <person name="Aizawa K."/>
            <person name="Nagaoka S."/>
            <person name="Sasaki N."/>
            <person name="Carninci P."/>
            <person name="Konno H."/>
            <person name="Akiyama J."/>
            <person name="Nishi K."/>
            <person name="Kitsunai T."/>
            <person name="Tashiro H."/>
            <person name="Itoh M."/>
            <person name="Sumi N."/>
            <person name="Ishii Y."/>
            <person name="Nakamura S."/>
            <person name="Hazama M."/>
            <person name="Nishine T."/>
            <person name="Harada A."/>
            <person name="Yamamoto R."/>
            <person name="Matsumoto H."/>
            <person name="Sakaguchi S."/>
            <person name="Ikegami T."/>
            <person name="Kashiwagi K."/>
            <person name="Fujiwake S."/>
            <person name="Inoue K."/>
            <person name="Togawa Y."/>
            <person name="Izawa M."/>
            <person name="Ohara E."/>
            <person name="Watahiki M."/>
            <person name="Yoneda Y."/>
            <person name="Ishikawa T."/>
            <person name="Ozawa K."/>
            <person name="Tanaka T."/>
            <person name="Matsuura S."/>
            <person name="Kawai J."/>
            <person name="Okazaki Y."/>
            <person name="Muramatsu M."/>
            <person name="Inoue Y."/>
            <person name="Kira A."/>
            <person name="Hayashizaki Y."/>
        </authorList>
    </citation>
    <scope>NUCLEOTIDE SEQUENCE</scope>
    <source>
        <strain evidence="2">C57BL/6J</strain>
        <tissue evidence="2">Testis</tissue>
    </source>
</reference>
<dbReference type="EMBL" id="AK016981">
    <property type="protein sequence ID" value="BAB30536.1"/>
    <property type="molecule type" value="mRNA"/>
</dbReference>
<reference evidence="2" key="1">
    <citation type="journal article" date="1999" name="Methods Enzymol.">
        <title>High-efficiency full-length cDNA cloning.</title>
        <authorList>
            <person name="Carninci P."/>
            <person name="Hayashizaki Y."/>
        </authorList>
    </citation>
    <scope>NUCLEOTIDE SEQUENCE</scope>
    <source>
        <strain evidence="2">C57BL/6J</strain>
        <tissue evidence="2">Testis</tissue>
    </source>
</reference>
<evidence type="ECO:0000313" key="2">
    <source>
        <dbReference type="EMBL" id="BAB30536.1"/>
    </source>
</evidence>
<dbReference type="MGI" id="MGI:1918530">
    <property type="gene designation" value="4933429H19Rik"/>
</dbReference>